<evidence type="ECO:0000313" key="8">
    <source>
        <dbReference type="Proteomes" id="UP001415857"/>
    </source>
</evidence>
<evidence type="ECO:0000256" key="6">
    <source>
        <dbReference type="PROSITE-ProRule" id="PRU00708"/>
    </source>
</evidence>
<keyword evidence="4" id="KW-0809">Transit peptide</keyword>
<name>A0AAP0RNA2_LIQFO</name>
<evidence type="ECO:0000256" key="3">
    <source>
        <dbReference type="ARBA" id="ARBA00022737"/>
    </source>
</evidence>
<evidence type="ECO:0000313" key="7">
    <source>
        <dbReference type="EMBL" id="KAK9280905.1"/>
    </source>
</evidence>
<organism evidence="7 8">
    <name type="scientific">Liquidambar formosana</name>
    <name type="common">Formosan gum</name>
    <dbReference type="NCBI Taxonomy" id="63359"/>
    <lineage>
        <taxon>Eukaryota</taxon>
        <taxon>Viridiplantae</taxon>
        <taxon>Streptophyta</taxon>
        <taxon>Embryophyta</taxon>
        <taxon>Tracheophyta</taxon>
        <taxon>Spermatophyta</taxon>
        <taxon>Magnoliopsida</taxon>
        <taxon>eudicotyledons</taxon>
        <taxon>Gunneridae</taxon>
        <taxon>Pentapetalae</taxon>
        <taxon>Saxifragales</taxon>
        <taxon>Altingiaceae</taxon>
        <taxon>Liquidambar</taxon>
    </lineage>
</organism>
<proteinExistence type="inferred from homology"/>
<evidence type="ECO:0008006" key="9">
    <source>
        <dbReference type="Google" id="ProtNLM"/>
    </source>
</evidence>
<comment type="similarity">
    <text evidence="2">Belongs to the PPR family. P subfamily.</text>
</comment>
<dbReference type="Gene3D" id="1.25.40.10">
    <property type="entry name" value="Tetratricopeptide repeat domain"/>
    <property type="match status" value="2"/>
</dbReference>
<reference evidence="7 8" key="1">
    <citation type="journal article" date="2024" name="Plant J.">
        <title>Genome sequences and population genomics reveal climatic adaptation and genomic divergence between two closely related sweetgum species.</title>
        <authorList>
            <person name="Xu W.Q."/>
            <person name="Ren C.Q."/>
            <person name="Zhang X.Y."/>
            <person name="Comes H.P."/>
            <person name="Liu X.H."/>
            <person name="Li Y.G."/>
            <person name="Kettle C.J."/>
            <person name="Jalonen R."/>
            <person name="Gaisberger H."/>
            <person name="Ma Y.Z."/>
            <person name="Qiu Y.X."/>
        </authorList>
    </citation>
    <scope>NUCLEOTIDE SEQUENCE [LARGE SCALE GENOMIC DNA]</scope>
    <source>
        <strain evidence="7">Hangzhou</strain>
    </source>
</reference>
<dbReference type="PROSITE" id="PS51375">
    <property type="entry name" value="PPR"/>
    <property type="match status" value="2"/>
</dbReference>
<evidence type="ECO:0000256" key="1">
    <source>
        <dbReference type="ARBA" id="ARBA00004173"/>
    </source>
</evidence>
<dbReference type="FunFam" id="1.25.40.10:FF:000618">
    <property type="entry name" value="Pentatricopeptide repeat-containing protein mitochondrial"/>
    <property type="match status" value="1"/>
</dbReference>
<dbReference type="Proteomes" id="UP001415857">
    <property type="component" value="Unassembled WGS sequence"/>
</dbReference>
<dbReference type="EMBL" id="JBBPBK010000007">
    <property type="protein sequence ID" value="KAK9280905.1"/>
    <property type="molecule type" value="Genomic_DNA"/>
</dbReference>
<dbReference type="GO" id="GO:0003729">
    <property type="term" value="F:mRNA binding"/>
    <property type="evidence" value="ECO:0007669"/>
    <property type="project" value="UniProtKB-ARBA"/>
</dbReference>
<accession>A0AAP0RNA2</accession>
<dbReference type="PANTHER" id="PTHR45717:SF8">
    <property type="entry name" value="OS01G0301000 PROTEIN"/>
    <property type="match status" value="1"/>
</dbReference>
<dbReference type="PANTHER" id="PTHR45717">
    <property type="entry name" value="OS12G0527900 PROTEIN"/>
    <property type="match status" value="1"/>
</dbReference>
<protein>
    <recommendedName>
        <fullName evidence="9">Pentatricopeptide repeat-containing protein</fullName>
    </recommendedName>
</protein>
<dbReference type="InterPro" id="IPR011990">
    <property type="entry name" value="TPR-like_helical_dom_sf"/>
</dbReference>
<keyword evidence="8" id="KW-1185">Reference proteome</keyword>
<keyword evidence="3" id="KW-0677">Repeat</keyword>
<keyword evidence="5" id="KW-0496">Mitochondrion</keyword>
<evidence type="ECO:0000256" key="4">
    <source>
        <dbReference type="ARBA" id="ARBA00022946"/>
    </source>
</evidence>
<feature type="repeat" description="PPR" evidence="6">
    <location>
        <begin position="175"/>
        <end position="209"/>
    </location>
</feature>
<dbReference type="AlphaFoldDB" id="A0AAP0RNA2"/>
<dbReference type="InterPro" id="IPR002885">
    <property type="entry name" value="PPR_rpt"/>
</dbReference>
<sequence>MKNPSRSISTVTSFARRLCTVAAEDAEDMAVAAARQTGKEPVLYRRLSALGATGRSVSQTLNQYVREGRIVRKEELETCIKELRKYGKYQHALEIMEWMENRNIKFSKNDHAKCLDLISKTKGITAAEHYFDSLSPLAKNRSTYGALLNSYCKEKMADKALALFKKMDELNYVVTDLAYNNLMSLYMRLGQPEMVPPLADEMKQRNISPSAFTYNLLMQSYACLDDIDGVERVFEEIEKEDKIKCDWTTYSNLAAVYVKARFFEKAELALRKLETKMEYRDRRAYHFLISLYAGTSNLGEVKRVWNSLSWALPEINNISYLVMLQALNKLDDIDGLKECFEEWESKCLYLDTRLANTAIGAYLRHNMINEAELIISDATKRTSGPLFRAREKFMAFFLKSHQINSALRYMEAAVSEVKHNEWRPAPEIVSAFMKYFEEEKDVDGAEDFCKMLKKVNCLDSKAYHLLLQIYKSAGQTAPNMRQRMEVDEVEINCELQHLLETVCSE</sequence>
<dbReference type="Pfam" id="PF13041">
    <property type="entry name" value="PPR_2"/>
    <property type="match status" value="1"/>
</dbReference>
<evidence type="ECO:0000256" key="5">
    <source>
        <dbReference type="ARBA" id="ARBA00023128"/>
    </source>
</evidence>
<gene>
    <name evidence="7" type="ORF">L1049_003796</name>
</gene>
<feature type="repeat" description="PPR" evidence="6">
    <location>
        <begin position="140"/>
        <end position="174"/>
    </location>
</feature>
<comment type="subcellular location">
    <subcellularLocation>
        <location evidence="1">Mitochondrion</location>
    </subcellularLocation>
</comment>
<evidence type="ECO:0000256" key="2">
    <source>
        <dbReference type="ARBA" id="ARBA00007626"/>
    </source>
</evidence>
<dbReference type="Pfam" id="PF01535">
    <property type="entry name" value="PPR"/>
    <property type="match status" value="1"/>
</dbReference>
<dbReference type="FunFam" id="1.25.40.10:FF:000385">
    <property type="entry name" value="Pentatricopeptide repeat-containing protein mitochondrial"/>
    <property type="match status" value="1"/>
</dbReference>
<dbReference type="NCBIfam" id="TIGR00756">
    <property type="entry name" value="PPR"/>
    <property type="match status" value="2"/>
</dbReference>
<dbReference type="GO" id="GO:0005739">
    <property type="term" value="C:mitochondrion"/>
    <property type="evidence" value="ECO:0007669"/>
    <property type="project" value="UniProtKB-SubCell"/>
</dbReference>
<comment type="caution">
    <text evidence="7">The sequence shown here is derived from an EMBL/GenBank/DDBJ whole genome shotgun (WGS) entry which is preliminary data.</text>
</comment>